<dbReference type="EMBL" id="LYVF01000081">
    <property type="protein sequence ID" value="OAT85103.1"/>
    <property type="molecule type" value="Genomic_DNA"/>
</dbReference>
<evidence type="ECO:0000313" key="1">
    <source>
        <dbReference type="EMBL" id="OAT85103.1"/>
    </source>
</evidence>
<dbReference type="RefSeq" id="WP_066667118.1">
    <property type="nucleotide sequence ID" value="NZ_LYVF01000081.1"/>
</dbReference>
<dbReference type="STRING" id="1838280.A6M21_07080"/>
<evidence type="ECO:0000313" key="2">
    <source>
        <dbReference type="Proteomes" id="UP000078532"/>
    </source>
</evidence>
<comment type="caution">
    <text evidence="1">The sequence shown here is derived from an EMBL/GenBank/DDBJ whole genome shotgun (WGS) entry which is preliminary data.</text>
</comment>
<dbReference type="OrthoDB" id="9795264at2"/>
<dbReference type="Proteomes" id="UP000078532">
    <property type="component" value="Unassembled WGS sequence"/>
</dbReference>
<dbReference type="InterPro" id="IPR021321">
    <property type="entry name" value="DUF2922"/>
</dbReference>
<protein>
    <recommendedName>
        <fullName evidence="3">DUF2922 domain-containing protein</fullName>
    </recommendedName>
</protein>
<organism evidence="1 2">
    <name type="scientific">Desulfotomaculum copahuensis</name>
    <dbReference type="NCBI Taxonomy" id="1838280"/>
    <lineage>
        <taxon>Bacteria</taxon>
        <taxon>Bacillati</taxon>
        <taxon>Bacillota</taxon>
        <taxon>Clostridia</taxon>
        <taxon>Eubacteriales</taxon>
        <taxon>Desulfotomaculaceae</taxon>
        <taxon>Desulfotomaculum</taxon>
    </lineage>
</organism>
<gene>
    <name evidence="1" type="ORF">A6M21_07080</name>
</gene>
<evidence type="ECO:0008006" key="3">
    <source>
        <dbReference type="Google" id="ProtNLM"/>
    </source>
</evidence>
<sequence>MPTTTAKTLRMTFRNQNGSNFNISLNDPRDNVTNTEILGVMDQIIAKNVFATTGGPLVSKQDVRIVDRTTNDMYDPPQG</sequence>
<dbReference type="AlphaFoldDB" id="A0A1B7LGH8"/>
<dbReference type="Pfam" id="PF11148">
    <property type="entry name" value="DUF2922"/>
    <property type="match status" value="1"/>
</dbReference>
<keyword evidence="2" id="KW-1185">Reference proteome</keyword>
<reference evidence="1 2" key="1">
    <citation type="submission" date="2016-04" db="EMBL/GenBank/DDBJ databases">
        <authorList>
            <person name="Evans L.H."/>
            <person name="Alamgir A."/>
            <person name="Owens N."/>
            <person name="Weber N.D."/>
            <person name="Virtaneva K."/>
            <person name="Barbian K."/>
            <person name="Babar A."/>
            <person name="Rosenke K."/>
        </authorList>
    </citation>
    <scope>NUCLEOTIDE SEQUENCE [LARGE SCALE GENOMIC DNA]</scope>
    <source>
        <strain evidence="1 2">LMa1</strain>
    </source>
</reference>
<proteinExistence type="predicted"/>
<accession>A0A1B7LGH8</accession>
<name>A0A1B7LGH8_9FIRM</name>